<evidence type="ECO:0000256" key="3">
    <source>
        <dbReference type="ARBA" id="ARBA00023054"/>
    </source>
</evidence>
<protein>
    <submittedName>
        <fullName evidence="8">Intersectin 1 (SH3 domain protein)</fullName>
    </submittedName>
</protein>
<keyword evidence="9" id="KW-1185">Reference proteome</keyword>
<gene>
    <name evidence="8" type="primary">ITSN1</name>
    <name evidence="8" type="ORF">Ciccas_011409</name>
</gene>
<keyword evidence="4" id="KW-0472">Membrane</keyword>
<evidence type="ECO:0000256" key="2">
    <source>
        <dbReference type="ARBA" id="ARBA00022443"/>
    </source>
</evidence>
<feature type="domain" description="SH3" evidence="7">
    <location>
        <begin position="62"/>
        <end position="123"/>
    </location>
</feature>
<dbReference type="InterPro" id="IPR036028">
    <property type="entry name" value="SH3-like_dom_sf"/>
</dbReference>
<evidence type="ECO:0000256" key="5">
    <source>
        <dbReference type="PROSITE-ProRule" id="PRU00192"/>
    </source>
</evidence>
<reference evidence="8 9" key="1">
    <citation type="submission" date="2024-11" db="EMBL/GenBank/DDBJ databases">
        <title>Adaptive evolution of stress response genes in parasites aligns with host niche diversity.</title>
        <authorList>
            <person name="Hahn C."/>
            <person name="Resl P."/>
        </authorList>
    </citation>
    <scope>NUCLEOTIDE SEQUENCE [LARGE SCALE GENOMIC DNA]</scope>
    <source>
        <strain evidence="8">EGGRZ-B1_66</strain>
        <tissue evidence="8">Body</tissue>
    </source>
</reference>
<dbReference type="PANTHER" id="PTHR14167">
    <property type="entry name" value="SH3 DOMAIN-CONTAINING"/>
    <property type="match status" value="1"/>
</dbReference>
<proteinExistence type="predicted"/>
<accession>A0ABD2PS51</accession>
<evidence type="ECO:0000256" key="6">
    <source>
        <dbReference type="SAM" id="MobiDB-lite"/>
    </source>
</evidence>
<dbReference type="PANTHER" id="PTHR14167:SF81">
    <property type="entry name" value="ENDOPHILIN-A"/>
    <property type="match status" value="1"/>
</dbReference>
<keyword evidence="3" id="KW-0175">Coiled coil</keyword>
<evidence type="ECO:0000256" key="1">
    <source>
        <dbReference type="ARBA" id="ARBA00004170"/>
    </source>
</evidence>
<sequence>MCAILLKQRGQKRRVGWFPADYVKVLTSPASLAQDKSPRESRESTMEPVSKKNSQPNAMAGQETVIMRALYEYNAMQEDELNIAAGDMILVLSKEEPEWWRGKVMATGKEGLFPVNYVEKVSADGTSPEIASIAVDKRSKVRSNFKTYLKELTGILNRHELDKVFLNMPDLLTVNSVFYEYVRDSTLTAVLSIKNVPTVKGIWTSITTR</sequence>
<dbReference type="InterPro" id="IPR050384">
    <property type="entry name" value="Endophilin_SH3RF"/>
</dbReference>
<evidence type="ECO:0000313" key="9">
    <source>
        <dbReference type="Proteomes" id="UP001626550"/>
    </source>
</evidence>
<dbReference type="Pfam" id="PF00018">
    <property type="entry name" value="SH3_1"/>
    <property type="match status" value="1"/>
</dbReference>
<dbReference type="EMBL" id="JBJKFK010003313">
    <property type="protein sequence ID" value="KAL3310030.1"/>
    <property type="molecule type" value="Genomic_DNA"/>
</dbReference>
<dbReference type="FunFam" id="2.30.30.40:FF:000072">
    <property type="entry name" value="Unconventional Myosin IB"/>
    <property type="match status" value="1"/>
</dbReference>
<organism evidence="8 9">
    <name type="scientific">Cichlidogyrus casuarinus</name>
    <dbReference type="NCBI Taxonomy" id="1844966"/>
    <lineage>
        <taxon>Eukaryota</taxon>
        <taxon>Metazoa</taxon>
        <taxon>Spiralia</taxon>
        <taxon>Lophotrochozoa</taxon>
        <taxon>Platyhelminthes</taxon>
        <taxon>Monogenea</taxon>
        <taxon>Monopisthocotylea</taxon>
        <taxon>Dactylogyridea</taxon>
        <taxon>Ancyrocephalidae</taxon>
        <taxon>Cichlidogyrus</taxon>
    </lineage>
</organism>
<evidence type="ECO:0000313" key="8">
    <source>
        <dbReference type="EMBL" id="KAL3310030.1"/>
    </source>
</evidence>
<feature type="compositionally biased region" description="Basic and acidic residues" evidence="6">
    <location>
        <begin position="36"/>
        <end position="45"/>
    </location>
</feature>
<comment type="subcellular location">
    <subcellularLocation>
        <location evidence="1">Membrane</location>
        <topology evidence="1">Peripheral membrane protein</topology>
    </subcellularLocation>
</comment>
<name>A0ABD2PS51_9PLAT</name>
<feature type="region of interest" description="Disordered" evidence="6">
    <location>
        <begin position="31"/>
        <end position="58"/>
    </location>
</feature>
<evidence type="ECO:0000256" key="4">
    <source>
        <dbReference type="ARBA" id="ARBA00023136"/>
    </source>
</evidence>
<comment type="caution">
    <text evidence="8">The sequence shown here is derived from an EMBL/GenBank/DDBJ whole genome shotgun (WGS) entry which is preliminary data.</text>
</comment>
<dbReference type="SUPFAM" id="SSF50044">
    <property type="entry name" value="SH3-domain"/>
    <property type="match status" value="1"/>
</dbReference>
<dbReference type="InterPro" id="IPR001452">
    <property type="entry name" value="SH3_domain"/>
</dbReference>
<keyword evidence="2 5" id="KW-0728">SH3 domain</keyword>
<evidence type="ECO:0000259" key="7">
    <source>
        <dbReference type="PROSITE" id="PS50002"/>
    </source>
</evidence>
<dbReference type="PROSITE" id="PS50002">
    <property type="entry name" value="SH3"/>
    <property type="match status" value="1"/>
</dbReference>
<dbReference type="AlphaFoldDB" id="A0ABD2PS51"/>
<dbReference type="PRINTS" id="PR00452">
    <property type="entry name" value="SH3DOMAIN"/>
</dbReference>
<dbReference type="Gene3D" id="2.30.30.40">
    <property type="entry name" value="SH3 Domains"/>
    <property type="match status" value="1"/>
</dbReference>
<dbReference type="SMART" id="SM00326">
    <property type="entry name" value="SH3"/>
    <property type="match status" value="1"/>
</dbReference>
<dbReference type="Proteomes" id="UP001626550">
    <property type="component" value="Unassembled WGS sequence"/>
</dbReference>